<keyword evidence="6" id="KW-1185">Reference proteome</keyword>
<accession>A0A8X7XYG2</accession>
<comment type="caution">
    <text evidence="5">The sequence shown here is derived from an EMBL/GenBank/DDBJ whole genome shotgun (WGS) entry which is preliminary data.</text>
</comment>
<keyword evidence="1" id="KW-0521">NADP</keyword>
<proteinExistence type="predicted"/>
<feature type="region of interest" description="Disordered" evidence="3">
    <location>
        <begin position="58"/>
        <end position="94"/>
    </location>
</feature>
<organism evidence="5 6">
    <name type="scientific">Populus tomentosa</name>
    <name type="common">Chinese white poplar</name>
    <dbReference type="NCBI Taxonomy" id="118781"/>
    <lineage>
        <taxon>Eukaryota</taxon>
        <taxon>Viridiplantae</taxon>
        <taxon>Streptophyta</taxon>
        <taxon>Embryophyta</taxon>
        <taxon>Tracheophyta</taxon>
        <taxon>Spermatophyta</taxon>
        <taxon>Magnoliopsida</taxon>
        <taxon>eudicotyledons</taxon>
        <taxon>Gunneridae</taxon>
        <taxon>Pentapetalae</taxon>
        <taxon>rosids</taxon>
        <taxon>fabids</taxon>
        <taxon>Malpighiales</taxon>
        <taxon>Salicaceae</taxon>
        <taxon>Saliceae</taxon>
        <taxon>Populus</taxon>
    </lineage>
</organism>
<dbReference type="InterPro" id="IPR050425">
    <property type="entry name" value="NAD(P)_dehydrat-like"/>
</dbReference>
<reference evidence="5" key="1">
    <citation type="journal article" date="2020" name="bioRxiv">
        <title>Hybrid origin of Populus tomentosa Carr. identified through genome sequencing and phylogenomic analysis.</title>
        <authorList>
            <person name="An X."/>
            <person name="Gao K."/>
            <person name="Chen Z."/>
            <person name="Li J."/>
            <person name="Yang X."/>
            <person name="Yang X."/>
            <person name="Zhou J."/>
            <person name="Guo T."/>
            <person name="Zhao T."/>
            <person name="Huang S."/>
            <person name="Miao D."/>
            <person name="Khan W.U."/>
            <person name="Rao P."/>
            <person name="Ye M."/>
            <person name="Lei B."/>
            <person name="Liao W."/>
            <person name="Wang J."/>
            <person name="Ji L."/>
            <person name="Li Y."/>
            <person name="Guo B."/>
            <person name="Mustafa N.S."/>
            <person name="Li S."/>
            <person name="Yun Q."/>
            <person name="Keller S.R."/>
            <person name="Mao J."/>
            <person name="Zhang R."/>
            <person name="Strauss S.H."/>
        </authorList>
    </citation>
    <scope>NUCLEOTIDE SEQUENCE</scope>
    <source>
        <strain evidence="5">GM15</strain>
        <tissue evidence="5">Leaf</tissue>
    </source>
</reference>
<evidence type="ECO:0000313" key="6">
    <source>
        <dbReference type="Proteomes" id="UP000886885"/>
    </source>
</evidence>
<dbReference type="GO" id="GO:0006694">
    <property type="term" value="P:steroid biosynthetic process"/>
    <property type="evidence" value="ECO:0007669"/>
    <property type="project" value="InterPro"/>
</dbReference>
<evidence type="ECO:0000313" key="5">
    <source>
        <dbReference type="EMBL" id="KAG6743078.1"/>
    </source>
</evidence>
<evidence type="ECO:0000256" key="1">
    <source>
        <dbReference type="ARBA" id="ARBA00022857"/>
    </source>
</evidence>
<dbReference type="Pfam" id="PF01073">
    <property type="entry name" value="3Beta_HSD"/>
    <property type="match status" value="1"/>
</dbReference>
<dbReference type="Proteomes" id="UP000886885">
    <property type="component" value="Chromosome 17A"/>
</dbReference>
<dbReference type="GO" id="GO:0016616">
    <property type="term" value="F:oxidoreductase activity, acting on the CH-OH group of donors, NAD or NADP as acceptor"/>
    <property type="evidence" value="ECO:0007669"/>
    <property type="project" value="InterPro"/>
</dbReference>
<evidence type="ECO:0000256" key="3">
    <source>
        <dbReference type="SAM" id="MobiDB-lite"/>
    </source>
</evidence>
<dbReference type="PANTHER" id="PTHR10366:SF589">
    <property type="entry name" value="CINNAMOYL-COA REDUCTASE-LIKE SNL6"/>
    <property type="match status" value="1"/>
</dbReference>
<sequence length="590" mass="65143">MRSFLGLRNGPHRDASPTMVLIGDNLLPDEYFPFSVDHGDADDIDFFLTTITVDVSDHTKRKGRRRIGRVGSGSLSVSNRREKGAETSKNGGVSDRTSQRLVEVMGMVTAGEEGGGDDIAVEEGYEATKTSSVREKGEMAGLVGLDLCNKLFGSVPPPSIRASDMLAERKYRSSFRAKDYTYHPRGILDLDIDRGRMMEDEVLLLSRPSPVPAFCWDEGKPYVGRKFSSCLNARENKLVCVTDGNSFLGSHIVKELLSRGYLVRVTIQNQGEAEKVLVGSAAWLVVFHQIVLTLCSLTMAGLLLAVDFEDLKGQMKEDDMNKLESVVVAKMKDLESLCDAFRGCHAVFHTSSFVDPHGISGYSEQMAFLETEGARNVIDACGRAAYIRRCIFTSSLLASIWTSSNLDSVVDESCWSSEEFCRENKVLEPVAEIFSVGVFFLWLALGKVRAEEIAWRKSKELKVRLVTVCPGLLIATAFPHAHKETSIPYLKGGPIMLRQGLLGISDVRKVAEAHVHVYEAMDNGACGRYICYERVVQRLDEAIQLENELNIQGLVSGGRSGILSEEIHSNLSNSKLARLLYQASQMSCNQ</sequence>
<evidence type="ECO:0000256" key="2">
    <source>
        <dbReference type="ARBA" id="ARBA00023002"/>
    </source>
</evidence>
<gene>
    <name evidence="5" type="ORF">POTOM_054023</name>
</gene>
<dbReference type="PANTHER" id="PTHR10366">
    <property type="entry name" value="NAD DEPENDENT EPIMERASE/DEHYDRATASE"/>
    <property type="match status" value="1"/>
</dbReference>
<dbReference type="EMBL" id="JAAWWB010000033">
    <property type="protein sequence ID" value="KAG6743078.1"/>
    <property type="molecule type" value="Genomic_DNA"/>
</dbReference>
<feature type="domain" description="3-beta hydroxysteroid dehydrogenase/isomerase" evidence="4">
    <location>
        <begin position="241"/>
        <end position="396"/>
    </location>
</feature>
<keyword evidence="2" id="KW-0560">Oxidoreductase</keyword>
<evidence type="ECO:0000259" key="4">
    <source>
        <dbReference type="Pfam" id="PF01073"/>
    </source>
</evidence>
<name>A0A8X7XYG2_POPTO</name>
<dbReference type="AlphaFoldDB" id="A0A8X7XYG2"/>
<dbReference type="OrthoDB" id="2735536at2759"/>
<dbReference type="InterPro" id="IPR002225">
    <property type="entry name" value="3Beta_OHSteriod_DH/Estase"/>
</dbReference>
<protein>
    <recommendedName>
        <fullName evidence="4">3-beta hydroxysteroid dehydrogenase/isomerase domain-containing protein</fullName>
    </recommendedName>
</protein>
<feature type="compositionally biased region" description="Basic residues" evidence="3">
    <location>
        <begin position="59"/>
        <end position="68"/>
    </location>
</feature>